<dbReference type="Gene3D" id="3.40.640.10">
    <property type="entry name" value="Type I PLP-dependent aspartate aminotransferase-like (Major domain)"/>
    <property type="match status" value="1"/>
</dbReference>
<reference evidence="4" key="1">
    <citation type="submission" date="2022-11" db="EMBL/GenBank/DDBJ databases">
        <authorList>
            <person name="Petersen C."/>
        </authorList>
    </citation>
    <scope>NUCLEOTIDE SEQUENCE</scope>
    <source>
        <strain evidence="4">IBT 20477</strain>
    </source>
</reference>
<evidence type="ECO:0000313" key="4">
    <source>
        <dbReference type="EMBL" id="KAJ5192831.1"/>
    </source>
</evidence>
<dbReference type="InterPro" id="IPR015422">
    <property type="entry name" value="PyrdxlP-dep_Trfase_small"/>
</dbReference>
<dbReference type="InterPro" id="IPR015421">
    <property type="entry name" value="PyrdxlP-dep_Trfase_major"/>
</dbReference>
<accession>A0A9W9JBF0</accession>
<dbReference type="AlphaFoldDB" id="A0A9W9JBF0"/>
<evidence type="ECO:0000313" key="5">
    <source>
        <dbReference type="Proteomes" id="UP001150942"/>
    </source>
</evidence>
<dbReference type="GO" id="GO:0003962">
    <property type="term" value="F:cystathionine gamma-synthase activity"/>
    <property type="evidence" value="ECO:0007669"/>
    <property type="project" value="TreeGrafter"/>
</dbReference>
<sequence>MRDPKSEDVKTDVPNVKMNSLFGTQPLGTSHPPGDPHAVSFSLPTWASVAGNMAGEPWVRKRKQTTYPRMGFCPIVSRLTEAALGRVNRLKGVKARVFVSKEAASRLECTARNKDPTAKLSTIEFKLTSTESLGIWEWANFVLVLFPENLEDEAFTFWLNHGDGISNRQAEFCLELLDFMTSRCEGNEPDFQTSGPKSGYTPTSFPGWTNSRLTDKTVIKSVLAETIRSDNGALAPVRAEDVFLYSTGMMAIGKIARAMAGMSQDAVGVIFGWLYSGTLPLVKDSGYSNCMLYGRGTEEELDQLESSLAAGAKCTVLFTEITSNPQLHSPNLVRIKELANKYGFPVVVDDTIGTSVNLDILPYADVITTSLTKIFNGACNAMGGSLIINPNSPHYERIHGYLHDHYEDLLFPADAAVLSQNCIDYPDRVRRCSQTAREIAHFLAARPSVKYVNYPTLVPSQAQYERFRREGEGYGYLLSIVFHEPDFAVRFFDALDVWKGPSIGMNSSIALPYSVLAHWEEQDWAAEYGVPKHIVRLSVGLEPEASLRARVVEALAKAAPVTLCKDDH</sequence>
<dbReference type="InterPro" id="IPR015424">
    <property type="entry name" value="PyrdxlP-dep_Trfase"/>
</dbReference>
<dbReference type="Pfam" id="PF01053">
    <property type="entry name" value="Cys_Met_Meta_PP"/>
    <property type="match status" value="1"/>
</dbReference>
<keyword evidence="2 3" id="KW-0663">Pyridoxal phosphate</keyword>
<organism evidence="4 5">
    <name type="scientific">Penicillium cf. viridicatum</name>
    <dbReference type="NCBI Taxonomy" id="2972119"/>
    <lineage>
        <taxon>Eukaryota</taxon>
        <taxon>Fungi</taxon>
        <taxon>Dikarya</taxon>
        <taxon>Ascomycota</taxon>
        <taxon>Pezizomycotina</taxon>
        <taxon>Eurotiomycetes</taxon>
        <taxon>Eurotiomycetidae</taxon>
        <taxon>Eurotiales</taxon>
        <taxon>Aspergillaceae</taxon>
        <taxon>Penicillium</taxon>
    </lineage>
</organism>
<dbReference type="InterPro" id="IPR000277">
    <property type="entry name" value="Cys/Met-Metab_PyrdxlP-dep_enz"/>
</dbReference>
<dbReference type="Gene3D" id="3.90.1150.10">
    <property type="entry name" value="Aspartate Aminotransferase, domain 1"/>
    <property type="match status" value="1"/>
</dbReference>
<protein>
    <recommendedName>
        <fullName evidence="6">Cystathionine gamma-synthase</fullName>
    </recommendedName>
</protein>
<evidence type="ECO:0000256" key="1">
    <source>
        <dbReference type="ARBA" id="ARBA00001933"/>
    </source>
</evidence>
<dbReference type="PANTHER" id="PTHR42699:SF1">
    <property type="entry name" value="CYSTATHIONINE GAMMA-SYNTHASE-RELATED"/>
    <property type="match status" value="1"/>
</dbReference>
<gene>
    <name evidence="4" type="ORF">N7449_008973</name>
</gene>
<comment type="caution">
    <text evidence="4">The sequence shown here is derived from an EMBL/GenBank/DDBJ whole genome shotgun (WGS) entry which is preliminary data.</text>
</comment>
<comment type="cofactor">
    <cofactor evidence="1 3">
        <name>pyridoxal 5'-phosphate</name>
        <dbReference type="ChEBI" id="CHEBI:597326"/>
    </cofactor>
</comment>
<dbReference type="InterPro" id="IPR051750">
    <property type="entry name" value="Trans-sulfuration_enzymes"/>
</dbReference>
<evidence type="ECO:0008006" key="6">
    <source>
        <dbReference type="Google" id="ProtNLM"/>
    </source>
</evidence>
<name>A0A9W9JBF0_9EURO</name>
<proteinExistence type="inferred from homology"/>
<reference evidence="4" key="2">
    <citation type="journal article" date="2023" name="IMA Fungus">
        <title>Comparative genomic study of the Penicillium genus elucidates a diverse pangenome and 15 lateral gene transfer events.</title>
        <authorList>
            <person name="Petersen C."/>
            <person name="Sorensen T."/>
            <person name="Nielsen M.R."/>
            <person name="Sondergaard T.E."/>
            <person name="Sorensen J.L."/>
            <person name="Fitzpatrick D.A."/>
            <person name="Frisvad J.C."/>
            <person name="Nielsen K.L."/>
        </authorList>
    </citation>
    <scope>NUCLEOTIDE SEQUENCE</scope>
    <source>
        <strain evidence="4">IBT 20477</strain>
    </source>
</reference>
<dbReference type="Proteomes" id="UP001150942">
    <property type="component" value="Unassembled WGS sequence"/>
</dbReference>
<dbReference type="EMBL" id="JAPQKQ010000006">
    <property type="protein sequence ID" value="KAJ5192831.1"/>
    <property type="molecule type" value="Genomic_DNA"/>
</dbReference>
<dbReference type="OrthoDB" id="10047078at2759"/>
<keyword evidence="5" id="KW-1185">Reference proteome</keyword>
<evidence type="ECO:0000256" key="2">
    <source>
        <dbReference type="ARBA" id="ARBA00022898"/>
    </source>
</evidence>
<evidence type="ECO:0000256" key="3">
    <source>
        <dbReference type="RuleBase" id="RU362118"/>
    </source>
</evidence>
<dbReference type="GO" id="GO:0030170">
    <property type="term" value="F:pyridoxal phosphate binding"/>
    <property type="evidence" value="ECO:0007669"/>
    <property type="project" value="InterPro"/>
</dbReference>
<dbReference type="PANTHER" id="PTHR42699">
    <property type="match status" value="1"/>
</dbReference>
<comment type="similarity">
    <text evidence="3">Belongs to the trans-sulfuration enzymes family.</text>
</comment>
<dbReference type="GO" id="GO:0019346">
    <property type="term" value="P:transsulfuration"/>
    <property type="evidence" value="ECO:0007669"/>
    <property type="project" value="InterPro"/>
</dbReference>
<dbReference type="SUPFAM" id="SSF53383">
    <property type="entry name" value="PLP-dependent transferases"/>
    <property type="match status" value="1"/>
</dbReference>